<feature type="signal peptide" evidence="2">
    <location>
        <begin position="1"/>
        <end position="27"/>
    </location>
</feature>
<evidence type="ECO:0000313" key="3">
    <source>
        <dbReference type="EMBL" id="KAF2120135.1"/>
    </source>
</evidence>
<reference evidence="3" key="1">
    <citation type="journal article" date="2020" name="Stud. Mycol.">
        <title>101 Dothideomycetes genomes: a test case for predicting lifestyles and emergence of pathogens.</title>
        <authorList>
            <person name="Haridas S."/>
            <person name="Albert R."/>
            <person name="Binder M."/>
            <person name="Bloem J."/>
            <person name="Labutti K."/>
            <person name="Salamov A."/>
            <person name="Andreopoulos B."/>
            <person name="Baker S."/>
            <person name="Barry K."/>
            <person name="Bills G."/>
            <person name="Bluhm B."/>
            <person name="Cannon C."/>
            <person name="Castanera R."/>
            <person name="Culley D."/>
            <person name="Daum C."/>
            <person name="Ezra D."/>
            <person name="Gonzalez J."/>
            <person name="Henrissat B."/>
            <person name="Kuo A."/>
            <person name="Liang C."/>
            <person name="Lipzen A."/>
            <person name="Lutzoni F."/>
            <person name="Magnuson J."/>
            <person name="Mondo S."/>
            <person name="Nolan M."/>
            <person name="Ohm R."/>
            <person name="Pangilinan J."/>
            <person name="Park H.-J."/>
            <person name="Ramirez L."/>
            <person name="Alfaro M."/>
            <person name="Sun H."/>
            <person name="Tritt A."/>
            <person name="Yoshinaga Y."/>
            <person name="Zwiers L.-H."/>
            <person name="Turgeon B."/>
            <person name="Goodwin S."/>
            <person name="Spatafora J."/>
            <person name="Crous P."/>
            <person name="Grigoriev I."/>
        </authorList>
    </citation>
    <scope>NUCLEOTIDE SEQUENCE</scope>
    <source>
        <strain evidence="3">CBS 627.86</strain>
    </source>
</reference>
<feature type="chain" id="PRO_5025436707" description="Ser-Thr-rich glycosyl-phosphatidyl-inositol-anchored membrane family-domain-containing protein" evidence="2">
    <location>
        <begin position="28"/>
        <end position="255"/>
    </location>
</feature>
<evidence type="ECO:0000313" key="4">
    <source>
        <dbReference type="Proteomes" id="UP000799770"/>
    </source>
</evidence>
<feature type="compositionally biased region" description="Low complexity" evidence="1">
    <location>
        <begin position="201"/>
        <end position="221"/>
    </location>
</feature>
<organism evidence="3 4">
    <name type="scientific">Lophiotrema nucula</name>
    <dbReference type="NCBI Taxonomy" id="690887"/>
    <lineage>
        <taxon>Eukaryota</taxon>
        <taxon>Fungi</taxon>
        <taxon>Dikarya</taxon>
        <taxon>Ascomycota</taxon>
        <taxon>Pezizomycotina</taxon>
        <taxon>Dothideomycetes</taxon>
        <taxon>Pleosporomycetidae</taxon>
        <taxon>Pleosporales</taxon>
        <taxon>Lophiotremataceae</taxon>
        <taxon>Lophiotrema</taxon>
    </lineage>
</organism>
<evidence type="ECO:0000256" key="1">
    <source>
        <dbReference type="SAM" id="MobiDB-lite"/>
    </source>
</evidence>
<proteinExistence type="predicted"/>
<feature type="region of interest" description="Disordered" evidence="1">
    <location>
        <begin position="201"/>
        <end position="231"/>
    </location>
</feature>
<dbReference type="AlphaFoldDB" id="A0A6A5ZLI2"/>
<dbReference type="OrthoDB" id="3783962at2759"/>
<keyword evidence="2" id="KW-0732">Signal</keyword>
<evidence type="ECO:0008006" key="5">
    <source>
        <dbReference type="Google" id="ProtNLM"/>
    </source>
</evidence>
<evidence type="ECO:0000256" key="2">
    <source>
        <dbReference type="SAM" id="SignalP"/>
    </source>
</evidence>
<gene>
    <name evidence="3" type="ORF">BDV96DRAFT_595713</name>
</gene>
<keyword evidence="4" id="KW-1185">Reference proteome</keyword>
<feature type="region of interest" description="Disordered" evidence="1">
    <location>
        <begin position="32"/>
        <end position="51"/>
    </location>
</feature>
<sequence length="255" mass="27304">MRVAPLLSSSSLLLIYDCLFSGVLVVAQTPSPAPTQPSVIEQPISRPSKNDQLTPGATFTIQWTPDPAFSNVTLELWDKTSWGYSRDFGDLCYHWINPFCGTIATHAPNTGSFEWSIPNPGSDFPRDERVFWIKMYVDDYWKPDVGNTDPVLSYSQNFAFALAPGQTPTKLSSAVPEETSSMAMDVGPGTVTITVWDDPTSSTAVAPTTSAPASASASTSALPEQSSIPAVPSQGMASRLRAAFPAGVLLLLGLL</sequence>
<name>A0A6A5ZLI2_9PLEO</name>
<protein>
    <recommendedName>
        <fullName evidence="5">Ser-Thr-rich glycosyl-phosphatidyl-inositol-anchored membrane family-domain-containing protein</fullName>
    </recommendedName>
</protein>
<dbReference type="Proteomes" id="UP000799770">
    <property type="component" value="Unassembled WGS sequence"/>
</dbReference>
<accession>A0A6A5ZLI2</accession>
<dbReference type="EMBL" id="ML977314">
    <property type="protein sequence ID" value="KAF2120135.1"/>
    <property type="molecule type" value="Genomic_DNA"/>
</dbReference>